<dbReference type="UniPathway" id="UPA00796">
    <property type="reaction ID" value="UER00771"/>
</dbReference>
<dbReference type="InterPro" id="IPR036291">
    <property type="entry name" value="NAD(P)-bd_dom_sf"/>
</dbReference>
<evidence type="ECO:0000313" key="4">
    <source>
        <dbReference type="Proteomes" id="UP000230481"/>
    </source>
</evidence>
<evidence type="ECO:0000259" key="2">
    <source>
        <dbReference type="Pfam" id="PF01370"/>
    </source>
</evidence>
<dbReference type="AlphaFoldDB" id="A0A2M6WVG3"/>
<dbReference type="Proteomes" id="UP000230481">
    <property type="component" value="Unassembled WGS sequence"/>
</dbReference>
<feature type="domain" description="NAD-dependent epimerase/dehydratase" evidence="2">
    <location>
        <begin position="4"/>
        <end position="254"/>
    </location>
</feature>
<organism evidence="3 4">
    <name type="scientific">Candidatus Campbellbacteria bacterium CG10_big_fil_rev_8_21_14_0_10_35_52</name>
    <dbReference type="NCBI Taxonomy" id="1974527"/>
    <lineage>
        <taxon>Bacteria</taxon>
        <taxon>Candidatus Campbelliibacteriota</taxon>
    </lineage>
</organism>
<gene>
    <name evidence="3" type="ORF">COT82_01005</name>
</gene>
<dbReference type="EMBL" id="PFAA01000024">
    <property type="protein sequence ID" value="PIT96803.1"/>
    <property type="molecule type" value="Genomic_DNA"/>
</dbReference>
<evidence type="ECO:0000313" key="3">
    <source>
        <dbReference type="EMBL" id="PIT96803.1"/>
    </source>
</evidence>
<dbReference type="InterPro" id="IPR001509">
    <property type="entry name" value="Epimerase_deHydtase"/>
</dbReference>
<comment type="similarity">
    <text evidence="1">Belongs to the NAD(P)-dependent epimerase/dehydratase family.</text>
</comment>
<accession>A0A2M6WVG3</accession>
<dbReference type="GO" id="GO:0033320">
    <property type="term" value="P:UDP-D-xylose biosynthetic process"/>
    <property type="evidence" value="ECO:0007669"/>
    <property type="project" value="UniProtKB-UniPathway"/>
</dbReference>
<dbReference type="Gene3D" id="3.40.50.720">
    <property type="entry name" value="NAD(P)-binding Rossmann-like Domain"/>
    <property type="match status" value="1"/>
</dbReference>
<protein>
    <submittedName>
        <fullName evidence="3">Epimerase</fullName>
    </submittedName>
</protein>
<dbReference type="Pfam" id="PF01370">
    <property type="entry name" value="Epimerase"/>
    <property type="match status" value="1"/>
</dbReference>
<comment type="caution">
    <text evidence="3">The sequence shown here is derived from an EMBL/GenBank/DDBJ whole genome shotgun (WGS) entry which is preliminary data.</text>
</comment>
<dbReference type="PANTHER" id="PTHR43000">
    <property type="entry name" value="DTDP-D-GLUCOSE 4,6-DEHYDRATASE-RELATED"/>
    <property type="match status" value="1"/>
</dbReference>
<evidence type="ECO:0000256" key="1">
    <source>
        <dbReference type="ARBA" id="ARBA00007637"/>
    </source>
</evidence>
<proteinExistence type="inferred from homology"/>
<dbReference type="SUPFAM" id="SSF51735">
    <property type="entry name" value="NAD(P)-binding Rossmann-fold domains"/>
    <property type="match status" value="1"/>
</dbReference>
<reference evidence="4" key="1">
    <citation type="submission" date="2017-09" db="EMBL/GenBank/DDBJ databases">
        <title>Depth-based differentiation of microbial function through sediment-hosted aquifers and enrichment of novel symbionts in the deep terrestrial subsurface.</title>
        <authorList>
            <person name="Probst A.J."/>
            <person name="Ladd B."/>
            <person name="Jarett J.K."/>
            <person name="Geller-Mcgrath D.E."/>
            <person name="Sieber C.M.K."/>
            <person name="Emerson J.B."/>
            <person name="Anantharaman K."/>
            <person name="Thomas B.C."/>
            <person name="Malmstrom R."/>
            <person name="Stieglmeier M."/>
            <person name="Klingl A."/>
            <person name="Woyke T."/>
            <person name="Ryan C.M."/>
            <person name="Banfield J.F."/>
        </authorList>
    </citation>
    <scope>NUCLEOTIDE SEQUENCE [LARGE SCALE GENOMIC DNA]</scope>
</reference>
<sequence length="330" mass="37745">MKKILITGGAGFVGYHLAKRLTEQNQEVVIADNFFKGRMDSDLKKLIKENGVKSIKLDLTKKSSWDEVGSGYDYIYHLAGVNGTKLFYEIPEEVLRIGIESTLYALEWFRTKNNKKNSKILYTSSNEAYAGALESFGQLPVPTPENVPLVISDTYNPRWSYAGQKLIGELLFIHYSKAYNFRMSIVRPHNFYGPRAGYHHVIPEMIERIEKKTNPFPIFGTDDTRSFCFIDDAVEAIQMVMESEKTDGGTYHIGTCVETVIKDLVEKIFLLMDWHPEKIDIKNSPEGSVKRRLPDVSKIKKDTGWEAKISLEEGLKKTISWYLENPKPEK</sequence>
<name>A0A2M6WVG3_9BACT</name>